<evidence type="ECO:0000256" key="9">
    <source>
        <dbReference type="ARBA" id="ARBA00022842"/>
    </source>
</evidence>
<dbReference type="Gene3D" id="3.60.40.10">
    <property type="entry name" value="PPM-type phosphatase domain"/>
    <property type="match status" value="1"/>
</dbReference>
<keyword evidence="10" id="KW-0904">Protein phosphatase</keyword>
<dbReference type="AlphaFoldDB" id="A0A0A0BQ48"/>
<feature type="domain" description="PAS" evidence="17">
    <location>
        <begin position="35"/>
        <end position="80"/>
    </location>
</feature>
<organism evidence="19 20">
    <name type="scientific">Cellulomonas carbonis T26</name>
    <dbReference type="NCBI Taxonomy" id="947969"/>
    <lineage>
        <taxon>Bacteria</taxon>
        <taxon>Bacillati</taxon>
        <taxon>Actinomycetota</taxon>
        <taxon>Actinomycetes</taxon>
        <taxon>Micrococcales</taxon>
        <taxon>Cellulomonadaceae</taxon>
        <taxon>Cellulomonas</taxon>
    </lineage>
</organism>
<evidence type="ECO:0000256" key="15">
    <source>
        <dbReference type="ARBA" id="ARBA00081350"/>
    </source>
</evidence>
<keyword evidence="20" id="KW-1185">Reference proteome</keyword>
<evidence type="ECO:0000256" key="5">
    <source>
        <dbReference type="ARBA" id="ARBA00022741"/>
    </source>
</evidence>
<evidence type="ECO:0000259" key="18">
    <source>
        <dbReference type="PROSITE" id="PS50113"/>
    </source>
</evidence>
<evidence type="ECO:0000259" key="17">
    <source>
        <dbReference type="PROSITE" id="PS50112"/>
    </source>
</evidence>
<evidence type="ECO:0000313" key="19">
    <source>
        <dbReference type="EMBL" id="KGM09742.1"/>
    </source>
</evidence>
<dbReference type="Gene3D" id="2.10.70.100">
    <property type="match status" value="1"/>
</dbReference>
<protein>
    <recommendedName>
        <fullName evidence="1">protein-serine/threonine phosphatase</fullName>
        <ecNumber evidence="1">3.1.3.16</ecNumber>
    </recommendedName>
    <alternativeName>
        <fullName evidence="15">Protein-serine/threonine phosphatase</fullName>
    </alternativeName>
    <alternativeName>
        <fullName evidence="14">Serine/threonine-protein kinase</fullName>
    </alternativeName>
</protein>
<dbReference type="InterPro" id="IPR003018">
    <property type="entry name" value="GAF"/>
</dbReference>
<accession>A0A0A0BQ48</accession>
<dbReference type="GO" id="GO:0016301">
    <property type="term" value="F:kinase activity"/>
    <property type="evidence" value="ECO:0007669"/>
    <property type="project" value="UniProtKB-KW"/>
</dbReference>
<dbReference type="InterPro" id="IPR000700">
    <property type="entry name" value="PAS-assoc_C"/>
</dbReference>
<comment type="function">
    <text evidence="13">Primarily acts as an independent SigF regulator that is sensitive to the osmosensory signal, mediating the cross talk of PknD with the SigF regulon. Possesses both phosphatase and kinase activities. The kinase domain functions as a classic anti-sigma factor-like kinase to phosphorylate the anti-anti-sigma factor domain at the canonical regulatory site, and the phosphatase domain antagonizes this activity.</text>
</comment>
<dbReference type="Gene3D" id="3.30.450.20">
    <property type="entry name" value="PAS domain"/>
    <property type="match status" value="2"/>
</dbReference>
<evidence type="ECO:0000256" key="1">
    <source>
        <dbReference type="ARBA" id="ARBA00013081"/>
    </source>
</evidence>
<evidence type="ECO:0000256" key="16">
    <source>
        <dbReference type="SAM" id="MobiDB-lite"/>
    </source>
</evidence>
<evidence type="ECO:0000256" key="4">
    <source>
        <dbReference type="ARBA" id="ARBA00022723"/>
    </source>
</evidence>
<name>A0A0A0BQ48_9CELL</name>
<keyword evidence="7" id="KW-0378">Hydrolase</keyword>
<dbReference type="PANTHER" id="PTHR43156:SF2">
    <property type="entry name" value="STAGE II SPORULATION PROTEIN E"/>
    <property type="match status" value="1"/>
</dbReference>
<evidence type="ECO:0000256" key="3">
    <source>
        <dbReference type="ARBA" id="ARBA00022679"/>
    </source>
</evidence>
<dbReference type="GO" id="GO:0046872">
    <property type="term" value="F:metal ion binding"/>
    <property type="evidence" value="ECO:0007669"/>
    <property type="project" value="UniProtKB-KW"/>
</dbReference>
<dbReference type="SUPFAM" id="SSF55785">
    <property type="entry name" value="PYP-like sensor domain (PAS domain)"/>
    <property type="match status" value="2"/>
</dbReference>
<reference evidence="19 20" key="1">
    <citation type="submission" date="2013-08" db="EMBL/GenBank/DDBJ databases">
        <title>Genome sequencing of Cellulomonas carbonis T26.</title>
        <authorList>
            <person name="Chen F."/>
            <person name="Li Y."/>
            <person name="Wang G."/>
        </authorList>
    </citation>
    <scope>NUCLEOTIDE SEQUENCE [LARGE SCALE GENOMIC DNA]</scope>
    <source>
        <strain evidence="19 20">T26</strain>
    </source>
</reference>
<dbReference type="InterPro" id="IPR000014">
    <property type="entry name" value="PAS"/>
</dbReference>
<evidence type="ECO:0000256" key="13">
    <source>
        <dbReference type="ARBA" id="ARBA00056274"/>
    </source>
</evidence>
<keyword evidence="2" id="KW-0597">Phosphoprotein</keyword>
<dbReference type="FunFam" id="3.60.40.10:FF:000005">
    <property type="entry name" value="Serine/threonine protein phosphatase"/>
    <property type="match status" value="1"/>
</dbReference>
<comment type="catalytic activity">
    <reaction evidence="12">
        <text>O-phospho-L-seryl-[protein] + H2O = L-seryl-[protein] + phosphate</text>
        <dbReference type="Rhea" id="RHEA:20629"/>
        <dbReference type="Rhea" id="RHEA-COMP:9863"/>
        <dbReference type="Rhea" id="RHEA-COMP:11604"/>
        <dbReference type="ChEBI" id="CHEBI:15377"/>
        <dbReference type="ChEBI" id="CHEBI:29999"/>
        <dbReference type="ChEBI" id="CHEBI:43474"/>
        <dbReference type="ChEBI" id="CHEBI:83421"/>
        <dbReference type="EC" id="3.1.3.16"/>
    </reaction>
</comment>
<dbReference type="SUPFAM" id="SSF55781">
    <property type="entry name" value="GAF domain-like"/>
    <property type="match status" value="1"/>
</dbReference>
<dbReference type="EC" id="3.1.3.16" evidence="1"/>
<feature type="compositionally biased region" description="Pro residues" evidence="16">
    <location>
        <begin position="676"/>
        <end position="690"/>
    </location>
</feature>
<comment type="caution">
    <text evidence="19">The sequence shown here is derived from an EMBL/GenBank/DDBJ whole genome shotgun (WGS) entry which is preliminary data.</text>
</comment>
<sequence length="698" mass="75886">MGLPADAVGVVTALAVDAAGIGAYEWDLATGDLRWDARTIELFGYTPETWTRSIDGFTERLHPDDVGPTMAAIQRAIDSCGEYALEYRVLLPTGETRWVAARGRALPGDDGATAKLVGAAYDTTATHEAEARVARVLESIPTAFFSLDRRWRFTYVNAEAERILASPRDQLIGRDVWELFPAAVGTAFERHYRHAMETGLAASFEEYYPEPLDRWYEVRAWPSPDGLSVYFLDISDRRAAQDRVTQAARRAALTARVTAELAESLETEEAVARLAQLVVPDLADWCVVTVVEDSSNGGHGHLRDIASWHVDEERRADVAEYASRRLGSLADDAFLTRALTSSELILVPSDATAAVQRVLLPGRARDLLDVLRPGSAAVLPMRARGRTVGALSLFSGSQRAPMTPDEVTTAEEVAGRAALALDNARLYRQQRTIAEGFQRSLLTDPPQPDHLEIAVRYHPAAEAAQVGGDWYDAFMQPDGATVLVIGDVAGHDIAAAATMSQVRSVLRGIAVTTEAAPAALLERVDRALRTLDTGAIATAVVARLEQEEDELHRGVTRLRWSNAGHPDPMLVAEDGTVTPLSARKPEPLLGLLPDSARTDVELTLERGATLVLYTDGLVERRDQPLREGMVRLRETLAELAALPLEELCDELLARMVPESPPDDVALVAIRLHPQDVPRPPEAGPSDVPPDVPEDPAGT</sequence>
<evidence type="ECO:0000256" key="12">
    <source>
        <dbReference type="ARBA" id="ARBA00047761"/>
    </source>
</evidence>
<dbReference type="InterPro" id="IPR035965">
    <property type="entry name" value="PAS-like_dom_sf"/>
</dbReference>
<dbReference type="PROSITE" id="PS50112">
    <property type="entry name" value="PAS"/>
    <property type="match status" value="2"/>
</dbReference>
<dbReference type="Pfam" id="PF01590">
    <property type="entry name" value="GAF"/>
    <property type="match status" value="1"/>
</dbReference>
<dbReference type="Pfam" id="PF07228">
    <property type="entry name" value="SpoIIE"/>
    <property type="match status" value="1"/>
</dbReference>
<dbReference type="SUPFAM" id="SSF81606">
    <property type="entry name" value="PP2C-like"/>
    <property type="match status" value="1"/>
</dbReference>
<dbReference type="SMART" id="SM00091">
    <property type="entry name" value="PAS"/>
    <property type="match status" value="2"/>
</dbReference>
<keyword evidence="6 19" id="KW-0418">Kinase</keyword>
<evidence type="ECO:0000256" key="8">
    <source>
        <dbReference type="ARBA" id="ARBA00022840"/>
    </source>
</evidence>
<keyword evidence="8" id="KW-0067">ATP-binding</keyword>
<dbReference type="InterPro" id="IPR029016">
    <property type="entry name" value="GAF-like_dom_sf"/>
</dbReference>
<dbReference type="Pfam" id="PF08448">
    <property type="entry name" value="PAS_4"/>
    <property type="match status" value="1"/>
</dbReference>
<dbReference type="InterPro" id="IPR052016">
    <property type="entry name" value="Bact_Sigma-Reg"/>
</dbReference>
<keyword evidence="11" id="KW-0464">Manganese</keyword>
<evidence type="ECO:0000256" key="14">
    <source>
        <dbReference type="ARBA" id="ARBA00075117"/>
    </source>
</evidence>
<dbReference type="InterPro" id="IPR013655">
    <property type="entry name" value="PAS_fold_3"/>
</dbReference>
<evidence type="ECO:0000256" key="11">
    <source>
        <dbReference type="ARBA" id="ARBA00023211"/>
    </source>
</evidence>
<evidence type="ECO:0000256" key="10">
    <source>
        <dbReference type="ARBA" id="ARBA00022912"/>
    </source>
</evidence>
<dbReference type="InterPro" id="IPR001932">
    <property type="entry name" value="PPM-type_phosphatase-like_dom"/>
</dbReference>
<dbReference type="EMBL" id="AXCY01000079">
    <property type="protein sequence ID" value="KGM09742.1"/>
    <property type="molecule type" value="Genomic_DNA"/>
</dbReference>
<dbReference type="PROSITE" id="PS50113">
    <property type="entry name" value="PAC"/>
    <property type="match status" value="1"/>
</dbReference>
<feature type="domain" description="PAC" evidence="18">
    <location>
        <begin position="83"/>
        <end position="135"/>
    </location>
</feature>
<evidence type="ECO:0000256" key="7">
    <source>
        <dbReference type="ARBA" id="ARBA00022801"/>
    </source>
</evidence>
<feature type="region of interest" description="Disordered" evidence="16">
    <location>
        <begin position="671"/>
        <end position="698"/>
    </location>
</feature>
<reference evidence="19 20" key="2">
    <citation type="journal article" date="2015" name="Stand. Genomic Sci.">
        <title>Draft genome sequence of Cellulomonas carbonis T26(T) and comparative analysis of six Cellulomonas genomes.</title>
        <authorList>
            <person name="Zhuang W."/>
            <person name="Zhang S."/>
            <person name="Xia X."/>
            <person name="Wang G."/>
        </authorList>
    </citation>
    <scope>NUCLEOTIDE SEQUENCE [LARGE SCALE GENOMIC DNA]</scope>
    <source>
        <strain evidence="19 20">T26</strain>
    </source>
</reference>
<feature type="domain" description="PAS" evidence="17">
    <location>
        <begin position="129"/>
        <end position="199"/>
    </location>
</feature>
<dbReference type="SMART" id="SM00331">
    <property type="entry name" value="PP2C_SIG"/>
    <property type="match status" value="1"/>
</dbReference>
<gene>
    <name evidence="19" type="ORF">N868_08465</name>
</gene>
<dbReference type="InterPro" id="IPR036457">
    <property type="entry name" value="PPM-type-like_dom_sf"/>
</dbReference>
<dbReference type="PANTHER" id="PTHR43156">
    <property type="entry name" value="STAGE II SPORULATION PROTEIN E-RELATED"/>
    <property type="match status" value="1"/>
</dbReference>
<dbReference type="CDD" id="cd00130">
    <property type="entry name" value="PAS"/>
    <property type="match status" value="2"/>
</dbReference>
<dbReference type="SMART" id="SM00065">
    <property type="entry name" value="GAF"/>
    <property type="match status" value="1"/>
</dbReference>
<evidence type="ECO:0000256" key="6">
    <source>
        <dbReference type="ARBA" id="ARBA00022777"/>
    </source>
</evidence>
<keyword evidence="9" id="KW-0460">Magnesium</keyword>
<dbReference type="Pfam" id="PF08447">
    <property type="entry name" value="PAS_3"/>
    <property type="match status" value="1"/>
</dbReference>
<dbReference type="Proteomes" id="UP000029839">
    <property type="component" value="Unassembled WGS sequence"/>
</dbReference>
<keyword evidence="4" id="KW-0479">Metal-binding</keyword>
<evidence type="ECO:0000256" key="2">
    <source>
        <dbReference type="ARBA" id="ARBA00022553"/>
    </source>
</evidence>
<dbReference type="GO" id="GO:0005524">
    <property type="term" value="F:ATP binding"/>
    <property type="evidence" value="ECO:0007669"/>
    <property type="project" value="UniProtKB-KW"/>
</dbReference>
<keyword evidence="3" id="KW-0808">Transferase</keyword>
<keyword evidence="5" id="KW-0547">Nucleotide-binding</keyword>
<proteinExistence type="predicted"/>
<evidence type="ECO:0000313" key="20">
    <source>
        <dbReference type="Proteomes" id="UP000029839"/>
    </source>
</evidence>
<dbReference type="Gene3D" id="3.30.450.40">
    <property type="match status" value="1"/>
</dbReference>
<dbReference type="InterPro" id="IPR013656">
    <property type="entry name" value="PAS_4"/>
</dbReference>
<dbReference type="GO" id="GO:0004722">
    <property type="term" value="F:protein serine/threonine phosphatase activity"/>
    <property type="evidence" value="ECO:0007669"/>
    <property type="project" value="UniProtKB-EC"/>
</dbReference>
<dbReference type="NCBIfam" id="TIGR00229">
    <property type="entry name" value="sensory_box"/>
    <property type="match status" value="1"/>
</dbReference>